<name>A0A016SAJ8_9BILA</name>
<keyword evidence="2" id="KW-1185">Reference proteome</keyword>
<sequence>MIIHRRRGTAQQTGGGCRRQVFFGTTVFTNLFTVEQNNMSSHKSLGLPKVNVLPRHRFTPPSPPASTRLPWVISIMYPGQGQYGTSP</sequence>
<protein>
    <submittedName>
        <fullName evidence="1">Uncharacterized protein</fullName>
    </submittedName>
</protein>
<dbReference type="EMBL" id="JARK01001601">
    <property type="protein sequence ID" value="EYB87314.1"/>
    <property type="molecule type" value="Genomic_DNA"/>
</dbReference>
<reference evidence="2" key="1">
    <citation type="journal article" date="2015" name="Nat. Genet.">
        <title>The genome and transcriptome of the zoonotic hookworm Ancylostoma ceylanicum identify infection-specific gene families.</title>
        <authorList>
            <person name="Schwarz E.M."/>
            <person name="Hu Y."/>
            <person name="Antoshechkin I."/>
            <person name="Miller M.M."/>
            <person name="Sternberg P.W."/>
            <person name="Aroian R.V."/>
        </authorList>
    </citation>
    <scope>NUCLEOTIDE SEQUENCE</scope>
    <source>
        <strain evidence="2">HY135</strain>
    </source>
</reference>
<dbReference type="Proteomes" id="UP000024635">
    <property type="component" value="Unassembled WGS sequence"/>
</dbReference>
<gene>
    <name evidence="1" type="primary">Acey_s0265.g655</name>
    <name evidence="1" type="ORF">Y032_0265g655</name>
</gene>
<proteinExistence type="predicted"/>
<comment type="caution">
    <text evidence="1">The sequence shown here is derived from an EMBL/GenBank/DDBJ whole genome shotgun (WGS) entry which is preliminary data.</text>
</comment>
<accession>A0A016SAJ8</accession>
<evidence type="ECO:0000313" key="2">
    <source>
        <dbReference type="Proteomes" id="UP000024635"/>
    </source>
</evidence>
<dbReference type="AlphaFoldDB" id="A0A016SAJ8"/>
<evidence type="ECO:0000313" key="1">
    <source>
        <dbReference type="EMBL" id="EYB87314.1"/>
    </source>
</evidence>
<organism evidence="1 2">
    <name type="scientific">Ancylostoma ceylanicum</name>
    <dbReference type="NCBI Taxonomy" id="53326"/>
    <lineage>
        <taxon>Eukaryota</taxon>
        <taxon>Metazoa</taxon>
        <taxon>Ecdysozoa</taxon>
        <taxon>Nematoda</taxon>
        <taxon>Chromadorea</taxon>
        <taxon>Rhabditida</taxon>
        <taxon>Rhabditina</taxon>
        <taxon>Rhabditomorpha</taxon>
        <taxon>Strongyloidea</taxon>
        <taxon>Ancylostomatidae</taxon>
        <taxon>Ancylostomatinae</taxon>
        <taxon>Ancylostoma</taxon>
    </lineage>
</organism>